<comment type="cofactor">
    <cofactor evidence="1 8">
        <name>heme</name>
        <dbReference type="ChEBI" id="CHEBI:30413"/>
    </cofactor>
</comment>
<name>A0A7H8QIP8_TALRU</name>
<dbReference type="InterPro" id="IPR036396">
    <property type="entry name" value="Cyt_P450_sf"/>
</dbReference>
<dbReference type="RefSeq" id="XP_035339979.1">
    <property type="nucleotide sequence ID" value="XM_035484086.1"/>
</dbReference>
<dbReference type="InterPro" id="IPR001128">
    <property type="entry name" value="Cyt_P450"/>
</dbReference>
<dbReference type="Pfam" id="PF00067">
    <property type="entry name" value="p450"/>
    <property type="match status" value="1"/>
</dbReference>
<organism evidence="9 10">
    <name type="scientific">Talaromyces rugulosus</name>
    <name type="common">Penicillium rugulosum</name>
    <dbReference type="NCBI Taxonomy" id="121627"/>
    <lineage>
        <taxon>Eukaryota</taxon>
        <taxon>Fungi</taxon>
        <taxon>Dikarya</taxon>
        <taxon>Ascomycota</taxon>
        <taxon>Pezizomycotina</taxon>
        <taxon>Eurotiomycetes</taxon>
        <taxon>Eurotiomycetidae</taxon>
        <taxon>Eurotiales</taxon>
        <taxon>Trichocomaceae</taxon>
        <taxon>Talaromyces</taxon>
        <taxon>Talaromyces sect. Islandici</taxon>
    </lineage>
</organism>
<evidence type="ECO:0000313" key="10">
    <source>
        <dbReference type="Proteomes" id="UP000509510"/>
    </source>
</evidence>
<evidence type="ECO:0000256" key="3">
    <source>
        <dbReference type="ARBA" id="ARBA00022617"/>
    </source>
</evidence>
<dbReference type="Gene3D" id="1.10.630.10">
    <property type="entry name" value="Cytochrome P450"/>
    <property type="match status" value="1"/>
</dbReference>
<evidence type="ECO:0000256" key="5">
    <source>
        <dbReference type="ARBA" id="ARBA00023002"/>
    </source>
</evidence>
<evidence type="ECO:0008006" key="11">
    <source>
        <dbReference type="Google" id="ProtNLM"/>
    </source>
</evidence>
<dbReference type="GO" id="GO:0004497">
    <property type="term" value="F:monooxygenase activity"/>
    <property type="evidence" value="ECO:0007669"/>
    <property type="project" value="UniProtKB-KW"/>
</dbReference>
<dbReference type="AlphaFoldDB" id="A0A7H8QIP8"/>
<evidence type="ECO:0000256" key="2">
    <source>
        <dbReference type="ARBA" id="ARBA00010617"/>
    </source>
</evidence>
<evidence type="ECO:0000313" key="9">
    <source>
        <dbReference type="EMBL" id="QKX53800.1"/>
    </source>
</evidence>
<sequence length="471" mass="53432">MTSLYEFWCDVINDGQYLWKIEKMHEKYGPIVRVSPKEIHIKDSEYYGTIYSGSHKVNKDKSTVAGIGTPTSVAATVDHNHHRARRAYLNPYFSKRAIADMETMMHERLDRFCERLDEAKEYDSVVSLDSAFSALTADLIFERFYGYHLNYLDIPDFHSPVTKAFMGNSIMFHFARFFPGLVALLKKTPLFLLKVIQPAVAELQILLDDMKERILSTLKEDTDKKDGNKPVIIAALGDETIPGVERTLDRLLDEGLVIIFAGTETSSRVMSVALFHLLHNKMHLRKLREELTALPPRLDHDYSLQQLEGLPYLSGVVHEGMRLAFGPVCRLPRIAADEALKYEDFIIPPGTPVSQSTYFVHTDPSIYPDPWTFDPGRWVKAAKDGFPLNRYLTNFTKGSRQCIGLQMASAEAYITIARLVLSFEMELCNTTVEDLSIDHVRLVGYPKKAKYTANARGEIMVKITGRADGEP</sequence>
<dbReference type="OrthoDB" id="3945418at2759"/>
<keyword evidence="4 8" id="KW-0479">Metal-binding</keyword>
<feature type="binding site" description="axial binding residue" evidence="8">
    <location>
        <position position="402"/>
    </location>
    <ligand>
        <name>heme</name>
        <dbReference type="ChEBI" id="CHEBI:30413"/>
    </ligand>
    <ligandPart>
        <name>Fe</name>
        <dbReference type="ChEBI" id="CHEBI:18248"/>
    </ligandPart>
</feature>
<dbReference type="EMBL" id="CP055898">
    <property type="protein sequence ID" value="QKX53800.1"/>
    <property type="molecule type" value="Genomic_DNA"/>
</dbReference>
<keyword evidence="3 8" id="KW-0349">Heme</keyword>
<dbReference type="GO" id="GO:0005506">
    <property type="term" value="F:iron ion binding"/>
    <property type="evidence" value="ECO:0007669"/>
    <property type="project" value="InterPro"/>
</dbReference>
<keyword evidence="10" id="KW-1185">Reference proteome</keyword>
<reference evidence="10" key="1">
    <citation type="submission" date="2020-06" db="EMBL/GenBank/DDBJ databases">
        <title>A chromosome-scale genome assembly of Talaromyces rugulosus W13939.</title>
        <authorList>
            <person name="Wang B."/>
            <person name="Guo L."/>
            <person name="Ye K."/>
            <person name="Wang L."/>
        </authorList>
    </citation>
    <scope>NUCLEOTIDE SEQUENCE [LARGE SCALE GENOMIC DNA]</scope>
    <source>
        <strain evidence="10">W13939</strain>
    </source>
</reference>
<evidence type="ECO:0000256" key="4">
    <source>
        <dbReference type="ARBA" id="ARBA00022723"/>
    </source>
</evidence>
<dbReference type="Proteomes" id="UP000509510">
    <property type="component" value="Chromosome I"/>
</dbReference>
<dbReference type="CDD" id="cd11062">
    <property type="entry name" value="CYP58-like"/>
    <property type="match status" value="1"/>
</dbReference>
<evidence type="ECO:0000256" key="6">
    <source>
        <dbReference type="ARBA" id="ARBA00023004"/>
    </source>
</evidence>
<dbReference type="InterPro" id="IPR002401">
    <property type="entry name" value="Cyt_P450_E_grp-I"/>
</dbReference>
<evidence type="ECO:0000256" key="7">
    <source>
        <dbReference type="ARBA" id="ARBA00023033"/>
    </source>
</evidence>
<keyword evidence="6 8" id="KW-0408">Iron</keyword>
<dbReference type="GeneID" id="55988393"/>
<accession>A0A7H8QIP8</accession>
<dbReference type="PANTHER" id="PTHR24305:SF157">
    <property type="entry name" value="N-ACETYLTRYPTOPHAN 6-HYDROXYLASE IVOC-RELATED"/>
    <property type="match status" value="1"/>
</dbReference>
<evidence type="ECO:0000256" key="8">
    <source>
        <dbReference type="PIRSR" id="PIRSR602401-1"/>
    </source>
</evidence>
<dbReference type="SUPFAM" id="SSF48264">
    <property type="entry name" value="Cytochrome P450"/>
    <property type="match status" value="1"/>
</dbReference>
<keyword evidence="7" id="KW-0503">Monooxygenase</keyword>
<dbReference type="PANTHER" id="PTHR24305">
    <property type="entry name" value="CYTOCHROME P450"/>
    <property type="match status" value="1"/>
</dbReference>
<comment type="similarity">
    <text evidence="2">Belongs to the cytochrome P450 family.</text>
</comment>
<dbReference type="KEGG" id="trg:TRUGW13939_00880"/>
<dbReference type="PRINTS" id="PR00463">
    <property type="entry name" value="EP450I"/>
</dbReference>
<dbReference type="InterPro" id="IPR050121">
    <property type="entry name" value="Cytochrome_P450_monoxygenase"/>
</dbReference>
<dbReference type="GO" id="GO:0016705">
    <property type="term" value="F:oxidoreductase activity, acting on paired donors, with incorporation or reduction of molecular oxygen"/>
    <property type="evidence" value="ECO:0007669"/>
    <property type="project" value="InterPro"/>
</dbReference>
<protein>
    <recommendedName>
        <fullName evidence="11">Cytochrome P450</fullName>
    </recommendedName>
</protein>
<dbReference type="GO" id="GO:0020037">
    <property type="term" value="F:heme binding"/>
    <property type="evidence" value="ECO:0007669"/>
    <property type="project" value="InterPro"/>
</dbReference>
<evidence type="ECO:0000256" key="1">
    <source>
        <dbReference type="ARBA" id="ARBA00001971"/>
    </source>
</evidence>
<gene>
    <name evidence="9" type="ORF">TRUGW13939_00880</name>
</gene>
<proteinExistence type="inferred from homology"/>
<keyword evidence="5" id="KW-0560">Oxidoreductase</keyword>